<organism evidence="2 3">
    <name type="scientific">Rhizobium phage Paso</name>
    <dbReference type="NCBI Taxonomy" id="2767574"/>
    <lineage>
        <taxon>Viruses</taxon>
        <taxon>Duplodnaviria</taxon>
        <taxon>Heunggongvirae</taxon>
        <taxon>Uroviricota</taxon>
        <taxon>Caudoviricetes</taxon>
        <taxon>Autographivirales</taxon>
        <taxon>Dunnvirinae</taxon>
        <taxon>Pasovirus</taxon>
        <taxon>Pasovirus paso</taxon>
    </lineage>
</organism>
<dbReference type="EMBL" id="MT708546">
    <property type="protein sequence ID" value="QOE32153.1"/>
    <property type="molecule type" value="Genomic_DNA"/>
</dbReference>
<keyword evidence="3" id="KW-1185">Reference proteome</keyword>
<feature type="compositionally biased region" description="Low complexity" evidence="1">
    <location>
        <begin position="26"/>
        <end position="48"/>
    </location>
</feature>
<proteinExistence type="predicted"/>
<name>A0A7L8G4Q8_9CAUD</name>
<gene>
    <name evidence="2" type="ORF">CPT_Paso_036</name>
</gene>
<accession>A0A7L8G4Q8</accession>
<dbReference type="Proteomes" id="UP000516513">
    <property type="component" value="Segment"/>
</dbReference>
<evidence type="ECO:0000313" key="3">
    <source>
        <dbReference type="Proteomes" id="UP000516513"/>
    </source>
</evidence>
<protein>
    <submittedName>
        <fullName evidence="2">Uncharacterized protein</fullName>
    </submittedName>
</protein>
<evidence type="ECO:0000313" key="2">
    <source>
        <dbReference type="EMBL" id="QOE32153.1"/>
    </source>
</evidence>
<sequence length="87" mass="8816">MGIETLLLGGLAAASVASTLFAPQPTAPQVQQPAGAADAARASGATVRVGVRDETEESDTPQVTTPFTEQRKRAQTINGLGRGGLAI</sequence>
<evidence type="ECO:0000256" key="1">
    <source>
        <dbReference type="SAM" id="MobiDB-lite"/>
    </source>
</evidence>
<reference evidence="2 3" key="1">
    <citation type="submission" date="2020-07" db="EMBL/GenBank/DDBJ databases">
        <title>Complete genome sequence of Rhizobium japonicum phage Paso.</title>
        <authorList>
            <person name="McBee D.B."/>
            <person name="Ravindran A."/>
            <person name="Newkirk H."/>
            <person name="Gonzalez C."/>
            <person name="Young R."/>
            <person name="Liu M."/>
        </authorList>
    </citation>
    <scope>NUCLEOTIDE SEQUENCE [LARGE SCALE GENOMIC DNA]</scope>
</reference>
<feature type="region of interest" description="Disordered" evidence="1">
    <location>
        <begin position="26"/>
        <end position="87"/>
    </location>
</feature>